<protein>
    <recommendedName>
        <fullName evidence="4">SnoaL-like domain-containing protein</fullName>
    </recommendedName>
</protein>
<gene>
    <name evidence="2" type="ORF">SAMN05421848_0623</name>
</gene>
<dbReference type="AlphaFoldDB" id="A0A1I1GJR4"/>
<dbReference type="PANTHER" id="PTHR31757:SF0">
    <property type="entry name" value="SLL0781 PROTEIN"/>
    <property type="match status" value="1"/>
</dbReference>
<sequence>MEGRPPLPPFDMDSARARVRAAEDAWNTREPERVAGAYSEDSRWRNRTEFFQGREAIIEFLRRKWQREIDYRLCKELWAFTDNTIGVRFQYEWRDRSDQWYRAYGNEMWEFNEHGLMVRREASINETPIEADERRFRWPAPGPRPQNHPGLNQHGL</sequence>
<evidence type="ECO:0000313" key="3">
    <source>
        <dbReference type="Proteomes" id="UP000199046"/>
    </source>
</evidence>
<accession>A0A1I1GJR4</accession>
<proteinExistence type="predicted"/>
<name>A0A1I1GJR4_9GAMM</name>
<dbReference type="EMBL" id="FOLY01000001">
    <property type="protein sequence ID" value="SFC12019.1"/>
    <property type="molecule type" value="Genomic_DNA"/>
</dbReference>
<dbReference type="Gene3D" id="3.10.450.50">
    <property type="match status" value="1"/>
</dbReference>
<evidence type="ECO:0000313" key="2">
    <source>
        <dbReference type="EMBL" id="SFC12019.1"/>
    </source>
</evidence>
<dbReference type="RefSeq" id="WP_090130648.1">
    <property type="nucleotide sequence ID" value="NZ_FOLY01000001.1"/>
</dbReference>
<dbReference type="InterPro" id="IPR009783">
    <property type="entry name" value="DUF1348"/>
</dbReference>
<dbReference type="InterPro" id="IPR032710">
    <property type="entry name" value="NTF2-like_dom_sf"/>
</dbReference>
<reference evidence="3" key="1">
    <citation type="submission" date="2016-10" db="EMBL/GenBank/DDBJ databases">
        <authorList>
            <person name="Varghese N."/>
            <person name="Submissions S."/>
        </authorList>
    </citation>
    <scope>NUCLEOTIDE SEQUENCE [LARGE SCALE GENOMIC DNA]</scope>
    <source>
        <strain evidence="3">DSM 23439</strain>
    </source>
</reference>
<dbReference type="OrthoDB" id="9787970at2"/>
<dbReference type="SUPFAM" id="SSF54427">
    <property type="entry name" value="NTF2-like"/>
    <property type="match status" value="1"/>
</dbReference>
<evidence type="ECO:0008006" key="4">
    <source>
        <dbReference type="Google" id="ProtNLM"/>
    </source>
</evidence>
<evidence type="ECO:0000256" key="1">
    <source>
        <dbReference type="SAM" id="MobiDB-lite"/>
    </source>
</evidence>
<organism evidence="2 3">
    <name type="scientific">Kushneria avicenniae</name>
    <dbReference type="NCBI Taxonomy" id="402385"/>
    <lineage>
        <taxon>Bacteria</taxon>
        <taxon>Pseudomonadati</taxon>
        <taxon>Pseudomonadota</taxon>
        <taxon>Gammaproteobacteria</taxon>
        <taxon>Oceanospirillales</taxon>
        <taxon>Halomonadaceae</taxon>
        <taxon>Kushneria</taxon>
    </lineage>
</organism>
<keyword evidence="3" id="KW-1185">Reference proteome</keyword>
<dbReference type="STRING" id="402385.SAMN05421848_0623"/>
<dbReference type="Proteomes" id="UP000199046">
    <property type="component" value="Unassembled WGS sequence"/>
</dbReference>
<feature type="region of interest" description="Disordered" evidence="1">
    <location>
        <begin position="132"/>
        <end position="156"/>
    </location>
</feature>
<dbReference type="PANTHER" id="PTHR31757">
    <property type="entry name" value="SLL0781 PROTEIN"/>
    <property type="match status" value="1"/>
</dbReference>
<dbReference type="Pfam" id="PF07080">
    <property type="entry name" value="DUF1348"/>
    <property type="match status" value="1"/>
</dbReference>